<dbReference type="Proteomes" id="UP000887578">
    <property type="component" value="Unplaced"/>
</dbReference>
<name>A0A914QM26_9BILA</name>
<accession>A0A914QM26</accession>
<organism evidence="1 2">
    <name type="scientific">Panagrolaimus davidi</name>
    <dbReference type="NCBI Taxonomy" id="227884"/>
    <lineage>
        <taxon>Eukaryota</taxon>
        <taxon>Metazoa</taxon>
        <taxon>Ecdysozoa</taxon>
        <taxon>Nematoda</taxon>
        <taxon>Chromadorea</taxon>
        <taxon>Rhabditida</taxon>
        <taxon>Tylenchina</taxon>
        <taxon>Panagrolaimomorpha</taxon>
        <taxon>Panagrolaimoidea</taxon>
        <taxon>Panagrolaimidae</taxon>
        <taxon>Panagrolaimus</taxon>
    </lineage>
</organism>
<proteinExistence type="predicted"/>
<evidence type="ECO:0000313" key="1">
    <source>
        <dbReference type="Proteomes" id="UP000887578"/>
    </source>
</evidence>
<reference evidence="2" key="1">
    <citation type="submission" date="2022-11" db="UniProtKB">
        <authorList>
            <consortium name="WormBaseParasite"/>
        </authorList>
    </citation>
    <scope>IDENTIFICATION</scope>
</reference>
<evidence type="ECO:0000313" key="2">
    <source>
        <dbReference type="WBParaSite" id="PDA_v2.g309.t1"/>
    </source>
</evidence>
<dbReference type="WBParaSite" id="PDA_v2.g309.t1">
    <property type="protein sequence ID" value="PDA_v2.g309.t1"/>
    <property type="gene ID" value="PDA_v2.g309"/>
</dbReference>
<keyword evidence="1" id="KW-1185">Reference proteome</keyword>
<protein>
    <submittedName>
        <fullName evidence="2">Uncharacterized protein</fullName>
    </submittedName>
</protein>
<sequence length="159" mass="18268">MSARLLQRRRAPEKILGLRLSQRKKIEDENFDKVSMKSVEKTLKKSDDEELEYKDGYVQRRDSKKTRFSTNVLFIEPPMRRSSSVSCLEGLQSRSGSFAVPLPQTTANEINEEMESRKLSRHISFNDSVSILGEESETISPLPESVKRKSIFKRSISVN</sequence>
<dbReference type="AlphaFoldDB" id="A0A914QM26"/>